<sequence>MNNPILGERFLSRAEVAKLSNCVNNRELDGSAYHIRRREFIKHSTGVIAGLTLGFNIGIDRVQAAAIDASPVINPFNAWLVITPDNRIAINVSKTEMGQKVGTSFAVIIAEELEADWEKVDINFKPEMPPFIHRNTQLQRLTYGSTSVSTWYAYCRELGATAKSLLMTAAANRWQVSESSLIVYQSHIYHLPSWRCISFGALVEDASQLPLPASVSLKKSNSFRYLGKSVPHKDVRRKVLGEEIYGIDMRLPNLRFAAVKQCPFVDGRVVNFDALLSYVPEGQTLVSIPNGVIVTASSWWSAQKTLDELPIEYDVDDDAASFNSNLVSQILAQGLNEEGQQLFNKGDVTAAFNNADTTLEAIYEVPFLAHAPLEPMSCTAHVTDSKCRVWMAQQGPEEAALALSHELGMAIEQIEINMLSCGGSFGRRVETDFVIQAALASKATGHPVNLLWSRPQDTQQDWFRPAFAAKMRAGITSGLLEALTGINCGQNLLQTRGNPVPFDILASEGFANLPYNIPNQNIRNNSVQLPVTIGFWRSVGHSHNAFFVESFMDEIAHQANYDPYEYRRYLLASKPRELAVLDKVAKMACWKRYHRPGYGLGMAFMEGFGSIVATVAEVSVDSESVQVHQLWCAVDCGQVIHQDGATAQIEGALIFGLSACLFGEITFREGQVEQSTYKDYPVITLKNMPTLHIQFMKNTHAPGGLGEAGTPGVAPAVVNAIFSVTGQRIRKLPLSRYLTVNKE</sequence>
<proteinExistence type="predicted"/>
<dbReference type="InterPro" id="IPR046867">
    <property type="entry name" value="AldOxase/xan_DH_MoCoBD2"/>
</dbReference>
<dbReference type="InterPro" id="IPR000674">
    <property type="entry name" value="Ald_Oxase/Xan_DH_a/b"/>
</dbReference>
<evidence type="ECO:0000259" key="1">
    <source>
        <dbReference type="SMART" id="SM01008"/>
    </source>
</evidence>
<dbReference type="Pfam" id="PF20256">
    <property type="entry name" value="MoCoBD_2"/>
    <property type="match status" value="2"/>
</dbReference>
<name>A0AA37T8A8_9GAMM</name>
<gene>
    <name evidence="2" type="ORF">GCM10007877_14350</name>
</gene>
<dbReference type="Gene3D" id="3.90.1170.50">
    <property type="entry name" value="Aldehyde oxidase/xanthine dehydrogenase, a/b hammerhead"/>
    <property type="match status" value="1"/>
</dbReference>
<dbReference type="PIRSF" id="PIRSF036389">
    <property type="entry name" value="IOR_B"/>
    <property type="match status" value="1"/>
</dbReference>
<dbReference type="RefSeq" id="WP_232594283.1">
    <property type="nucleotide sequence ID" value="NZ_BSPD01000033.1"/>
</dbReference>
<dbReference type="GO" id="GO:0016491">
    <property type="term" value="F:oxidoreductase activity"/>
    <property type="evidence" value="ECO:0007669"/>
    <property type="project" value="InterPro"/>
</dbReference>
<dbReference type="EMBL" id="BSPD01000033">
    <property type="protein sequence ID" value="GLS25721.1"/>
    <property type="molecule type" value="Genomic_DNA"/>
</dbReference>
<evidence type="ECO:0000313" key="3">
    <source>
        <dbReference type="Proteomes" id="UP001156870"/>
    </source>
</evidence>
<dbReference type="InterPro" id="IPR052516">
    <property type="entry name" value="N-heterocyclic_Hydroxylase"/>
</dbReference>
<dbReference type="SMART" id="SM01008">
    <property type="entry name" value="Ald_Xan_dh_C"/>
    <property type="match status" value="1"/>
</dbReference>
<reference evidence="2 3" key="1">
    <citation type="journal article" date="2014" name="Int. J. Syst. Evol. Microbiol.">
        <title>Complete genome sequence of Corynebacterium casei LMG S-19264T (=DSM 44701T), isolated from a smear-ripened cheese.</title>
        <authorList>
            <consortium name="US DOE Joint Genome Institute (JGI-PGF)"/>
            <person name="Walter F."/>
            <person name="Albersmeier A."/>
            <person name="Kalinowski J."/>
            <person name="Ruckert C."/>
        </authorList>
    </citation>
    <scope>NUCLEOTIDE SEQUENCE [LARGE SCALE GENOMIC DNA]</scope>
    <source>
        <strain evidence="2 3">NBRC 110095</strain>
    </source>
</reference>
<dbReference type="Gene3D" id="3.30.365.10">
    <property type="entry name" value="Aldehyde oxidase/xanthine dehydrogenase, molybdopterin binding domain"/>
    <property type="match status" value="4"/>
</dbReference>
<organism evidence="2 3">
    <name type="scientific">Marinibactrum halimedae</name>
    <dbReference type="NCBI Taxonomy" id="1444977"/>
    <lineage>
        <taxon>Bacteria</taxon>
        <taxon>Pseudomonadati</taxon>
        <taxon>Pseudomonadota</taxon>
        <taxon>Gammaproteobacteria</taxon>
        <taxon>Cellvibrionales</taxon>
        <taxon>Cellvibrionaceae</taxon>
        <taxon>Marinibactrum</taxon>
    </lineage>
</organism>
<accession>A0AA37T8A8</accession>
<dbReference type="PANTHER" id="PTHR47495:SF2">
    <property type="entry name" value="ALDEHYDE DEHYDROGENASE"/>
    <property type="match status" value="1"/>
</dbReference>
<dbReference type="InterPro" id="IPR008274">
    <property type="entry name" value="AldOxase/xan_DH_MoCoBD1"/>
</dbReference>
<dbReference type="InterPro" id="IPR012368">
    <property type="entry name" value="OxRdtase_Mopterin-bd_su_IorB"/>
</dbReference>
<dbReference type="SUPFAM" id="SSF56003">
    <property type="entry name" value="Molybdenum cofactor-binding domain"/>
    <property type="match status" value="2"/>
</dbReference>
<dbReference type="InterPro" id="IPR037165">
    <property type="entry name" value="AldOxase/xan_DH_Mopterin-bd_sf"/>
</dbReference>
<dbReference type="AlphaFoldDB" id="A0AA37T8A8"/>
<dbReference type="Pfam" id="PF02738">
    <property type="entry name" value="MoCoBD_1"/>
    <property type="match status" value="1"/>
</dbReference>
<protein>
    <submittedName>
        <fullName evidence="2">Aldehyde oxidase</fullName>
    </submittedName>
</protein>
<dbReference type="PANTHER" id="PTHR47495">
    <property type="entry name" value="ALDEHYDE DEHYDROGENASE"/>
    <property type="match status" value="1"/>
</dbReference>
<evidence type="ECO:0000313" key="2">
    <source>
        <dbReference type="EMBL" id="GLS25721.1"/>
    </source>
</evidence>
<feature type="domain" description="Aldehyde oxidase/xanthine dehydrogenase a/b hammerhead" evidence="1">
    <location>
        <begin position="240"/>
        <end position="317"/>
    </location>
</feature>
<comment type="caution">
    <text evidence="2">The sequence shown here is derived from an EMBL/GenBank/DDBJ whole genome shotgun (WGS) entry which is preliminary data.</text>
</comment>
<keyword evidence="3" id="KW-1185">Reference proteome</keyword>
<dbReference type="Proteomes" id="UP001156870">
    <property type="component" value="Unassembled WGS sequence"/>
</dbReference>